<organism evidence="1 2">
    <name type="scientific">Pleurodeles waltl</name>
    <name type="common">Iberian ribbed newt</name>
    <dbReference type="NCBI Taxonomy" id="8319"/>
    <lineage>
        <taxon>Eukaryota</taxon>
        <taxon>Metazoa</taxon>
        <taxon>Chordata</taxon>
        <taxon>Craniata</taxon>
        <taxon>Vertebrata</taxon>
        <taxon>Euteleostomi</taxon>
        <taxon>Amphibia</taxon>
        <taxon>Batrachia</taxon>
        <taxon>Caudata</taxon>
        <taxon>Salamandroidea</taxon>
        <taxon>Salamandridae</taxon>
        <taxon>Pleurodelinae</taxon>
        <taxon>Pleurodeles</taxon>
    </lineage>
</organism>
<gene>
    <name evidence="1" type="ORF">NDU88_000696</name>
</gene>
<dbReference type="PANTHER" id="PTHR45036:SF1">
    <property type="entry name" value="METHYLTRANSFERASE LIKE 7A"/>
    <property type="match status" value="1"/>
</dbReference>
<dbReference type="Proteomes" id="UP001066276">
    <property type="component" value="Chromosome 4_2"/>
</dbReference>
<dbReference type="InterPro" id="IPR052356">
    <property type="entry name" value="Thiol_S-MT"/>
</dbReference>
<proteinExistence type="predicted"/>
<feature type="non-terminal residue" evidence="1">
    <location>
        <position position="1"/>
    </location>
</feature>
<dbReference type="GO" id="GO:0008168">
    <property type="term" value="F:methyltransferase activity"/>
    <property type="evidence" value="ECO:0007669"/>
    <property type="project" value="TreeGrafter"/>
</dbReference>
<dbReference type="EMBL" id="JANPWB010000008">
    <property type="protein sequence ID" value="KAJ1160194.1"/>
    <property type="molecule type" value="Genomic_DNA"/>
</dbReference>
<dbReference type="AlphaFoldDB" id="A0AAV7S6V0"/>
<feature type="non-terminal residue" evidence="1">
    <location>
        <position position="52"/>
    </location>
</feature>
<sequence>GGVFYFLEHVGADKSSWSFFFQQVYHPTWKIVFSGCHLTRETWKDIELAKFS</sequence>
<keyword evidence="2" id="KW-1185">Reference proteome</keyword>
<reference evidence="1" key="1">
    <citation type="journal article" date="2022" name="bioRxiv">
        <title>Sequencing and chromosome-scale assembly of the giantPleurodeles waltlgenome.</title>
        <authorList>
            <person name="Brown T."/>
            <person name="Elewa A."/>
            <person name="Iarovenko S."/>
            <person name="Subramanian E."/>
            <person name="Araus A.J."/>
            <person name="Petzold A."/>
            <person name="Susuki M."/>
            <person name="Suzuki K.-i.T."/>
            <person name="Hayashi T."/>
            <person name="Toyoda A."/>
            <person name="Oliveira C."/>
            <person name="Osipova E."/>
            <person name="Leigh N.D."/>
            <person name="Simon A."/>
            <person name="Yun M.H."/>
        </authorList>
    </citation>
    <scope>NUCLEOTIDE SEQUENCE</scope>
    <source>
        <strain evidence="1">20211129_DDA</strain>
        <tissue evidence="1">Liver</tissue>
    </source>
</reference>
<protein>
    <submittedName>
        <fullName evidence="1">Uncharacterized protein</fullName>
    </submittedName>
</protein>
<evidence type="ECO:0000313" key="2">
    <source>
        <dbReference type="Proteomes" id="UP001066276"/>
    </source>
</evidence>
<name>A0AAV7S6V0_PLEWA</name>
<evidence type="ECO:0000313" key="1">
    <source>
        <dbReference type="EMBL" id="KAJ1160194.1"/>
    </source>
</evidence>
<dbReference type="PANTHER" id="PTHR45036">
    <property type="entry name" value="METHYLTRANSFERASE LIKE 7B"/>
    <property type="match status" value="1"/>
</dbReference>
<accession>A0AAV7S6V0</accession>
<comment type="caution">
    <text evidence="1">The sequence shown here is derived from an EMBL/GenBank/DDBJ whole genome shotgun (WGS) entry which is preliminary data.</text>
</comment>